<keyword evidence="2" id="KW-0963">Cytoplasm</keyword>
<evidence type="ECO:0000313" key="4">
    <source>
        <dbReference type="EMBL" id="KAL3877153.1"/>
    </source>
</evidence>
<dbReference type="InterPro" id="IPR016024">
    <property type="entry name" value="ARM-type_fold"/>
</dbReference>
<organism evidence="4 5">
    <name type="scientific">Sinanodonta woodiana</name>
    <name type="common">Chinese pond mussel</name>
    <name type="synonym">Anodonta woodiana</name>
    <dbReference type="NCBI Taxonomy" id="1069815"/>
    <lineage>
        <taxon>Eukaryota</taxon>
        <taxon>Metazoa</taxon>
        <taxon>Spiralia</taxon>
        <taxon>Lophotrochozoa</taxon>
        <taxon>Mollusca</taxon>
        <taxon>Bivalvia</taxon>
        <taxon>Autobranchia</taxon>
        <taxon>Heteroconchia</taxon>
        <taxon>Palaeoheterodonta</taxon>
        <taxon>Unionida</taxon>
        <taxon>Unionoidea</taxon>
        <taxon>Unionidae</taxon>
        <taxon>Unioninae</taxon>
        <taxon>Sinanodonta</taxon>
    </lineage>
</organism>
<evidence type="ECO:0008006" key="6">
    <source>
        <dbReference type="Google" id="ProtNLM"/>
    </source>
</evidence>
<dbReference type="GO" id="GO:0005737">
    <property type="term" value="C:cytoplasm"/>
    <property type="evidence" value="ECO:0007669"/>
    <property type="project" value="UniProtKB-SubCell"/>
</dbReference>
<protein>
    <recommendedName>
        <fullName evidence="6">BRCA1-associated ATM activator 1</fullName>
    </recommendedName>
</protein>
<dbReference type="PANTHER" id="PTHR21331:SF2">
    <property type="entry name" value="BRCA1-ASSOCIATED ATM ACTIVATOR 1"/>
    <property type="match status" value="1"/>
</dbReference>
<evidence type="ECO:0000256" key="3">
    <source>
        <dbReference type="ARBA" id="ARBA00061308"/>
    </source>
</evidence>
<keyword evidence="5" id="KW-1185">Reference proteome</keyword>
<evidence type="ECO:0000313" key="5">
    <source>
        <dbReference type="Proteomes" id="UP001634394"/>
    </source>
</evidence>
<dbReference type="Gene3D" id="1.25.10.10">
    <property type="entry name" value="Leucine-rich Repeat Variant"/>
    <property type="match status" value="1"/>
</dbReference>
<dbReference type="InterPro" id="IPR011989">
    <property type="entry name" value="ARM-like"/>
</dbReference>
<gene>
    <name evidence="4" type="ORF">ACJMK2_034902</name>
</gene>
<reference evidence="4 5" key="1">
    <citation type="submission" date="2024-11" db="EMBL/GenBank/DDBJ databases">
        <title>Chromosome-level genome assembly of the freshwater bivalve Anodonta woodiana.</title>
        <authorList>
            <person name="Chen X."/>
        </authorList>
    </citation>
    <scope>NUCLEOTIDE SEQUENCE [LARGE SCALE GENOMIC DNA]</scope>
    <source>
        <strain evidence="4">MN2024</strain>
        <tissue evidence="4">Gills</tissue>
    </source>
</reference>
<comment type="similarity">
    <text evidence="3">Belongs to the BRAT1 family.</text>
</comment>
<name>A0ABD3WX01_SINWO</name>
<sequence length="807" mass="92494">MAENEHIINALKNVFFTFASCNVTIKDDSYLLKLADFLDTYLIDRKIATECGVLDFLETVTHRLLDCDTNVAVLCLRITGILAARGTLFTQLQPFLTNILIQAHERIMKEWEVTVCPDLAGALYHTYSRLLTFNEGYQWICQRGKDIVSTAWDLLQRDSSFFLTQVVTKCLETLWVVGSVSEDGQNDENWKLFHIERIQSIIGDFTERICRGQTIKCSLLQPALDLIYTCAQSNFPLDRELLKNIIKLLSETEGSVFSTAVKILSLLVAQRNENIEVCTLVKLSKTVFFNGNILKAMELAAPLYPHCPKADADEFEKILLLPVEFVTGSFEPDKSSDFHVLRTVMSKSSQCSRILCKALSWLVDVKKSAFEQVLKLLKCTYYSGGQLETVPRSIQRVLLNNRKLQQSCVMYFLSCGEMADTITQRAVVHCLIDLVKDTSLDTVTFEKCTAGLQFFFLLVLDDQKSIESLATELATAVQHNLCGIHWETRDSTLEFLRRVLEEKKNQPKVFQWVTDHQLHIHIWQCIHDQESYVRGTAIRTLAVLVSVPFVWDSLIMQAQLTEEDVITKILSVLESDTEAFARRSAAEFIVSLNKDEKMLKLTEILTDNVFSTMNSAIKDFDWEVKLTVLQFWEDILQKQLGLQRSDDPVPPYLPLSTVTRQPDLTKNELQRCFESLWRLGCWDTLMYAVDDYDITVVEKSCQTIQNLINTNGKELRELEENWEEENLIHCAPKARHKLEGANGCSSEKQEWYQMRVTLQTLLKFKASDHKDCLQTTDMYDKNPLDLLQDILLSCTSTEEEENTIDCY</sequence>
<dbReference type="Proteomes" id="UP001634394">
    <property type="component" value="Unassembled WGS sequence"/>
</dbReference>
<comment type="caution">
    <text evidence="4">The sequence shown here is derived from an EMBL/GenBank/DDBJ whole genome shotgun (WGS) entry which is preliminary data.</text>
</comment>
<dbReference type="AlphaFoldDB" id="A0ABD3WX01"/>
<dbReference type="PANTHER" id="PTHR21331">
    <property type="entry name" value="BRCA1-ASSOCIATED ATM ACTIVATOR 1"/>
    <property type="match status" value="1"/>
</dbReference>
<dbReference type="InterPro" id="IPR038904">
    <property type="entry name" value="BRAT1"/>
</dbReference>
<dbReference type="EMBL" id="JBJQND010000005">
    <property type="protein sequence ID" value="KAL3877153.1"/>
    <property type="molecule type" value="Genomic_DNA"/>
</dbReference>
<proteinExistence type="inferred from homology"/>
<accession>A0ABD3WX01</accession>
<dbReference type="SUPFAM" id="SSF48371">
    <property type="entry name" value="ARM repeat"/>
    <property type="match status" value="2"/>
</dbReference>
<comment type="subcellular location">
    <subcellularLocation>
        <location evidence="1">Cytoplasm</location>
    </subcellularLocation>
</comment>
<evidence type="ECO:0000256" key="1">
    <source>
        <dbReference type="ARBA" id="ARBA00004496"/>
    </source>
</evidence>
<evidence type="ECO:0000256" key="2">
    <source>
        <dbReference type="ARBA" id="ARBA00022490"/>
    </source>
</evidence>